<keyword evidence="2" id="KW-0732">Signal</keyword>
<dbReference type="EMBL" id="PDUG01000005">
    <property type="protein sequence ID" value="PIC30412.1"/>
    <property type="molecule type" value="Genomic_DNA"/>
</dbReference>
<feature type="chain" id="PRO_5013955971" evidence="2">
    <location>
        <begin position="24"/>
        <end position="93"/>
    </location>
</feature>
<proteinExistence type="predicted"/>
<dbReference type="Proteomes" id="UP000230233">
    <property type="component" value="Chromosome V"/>
</dbReference>
<sequence length="93" mass="10232">MKLLSLVVFLITLLSIFVFPTSSAVLKNMDDNGTVPTQRNVPEHIPGSNMIGAGRGARVQDWKKSQTTKDNIPQAPPNRPQQHDATVPVDKKQ</sequence>
<evidence type="ECO:0000256" key="1">
    <source>
        <dbReference type="SAM" id="MobiDB-lite"/>
    </source>
</evidence>
<feature type="region of interest" description="Disordered" evidence="1">
    <location>
        <begin position="35"/>
        <end position="93"/>
    </location>
</feature>
<dbReference type="OrthoDB" id="10393294at2759"/>
<evidence type="ECO:0000256" key="2">
    <source>
        <dbReference type="SAM" id="SignalP"/>
    </source>
</evidence>
<name>A0A2G5TT10_9PELO</name>
<comment type="caution">
    <text evidence="3">The sequence shown here is derived from an EMBL/GenBank/DDBJ whole genome shotgun (WGS) entry which is preliminary data.</text>
</comment>
<evidence type="ECO:0000313" key="4">
    <source>
        <dbReference type="Proteomes" id="UP000230233"/>
    </source>
</evidence>
<reference evidence="4" key="1">
    <citation type="submission" date="2017-10" db="EMBL/GenBank/DDBJ databases">
        <title>Rapid genome shrinkage in a self-fertile nematode reveals novel sperm competition proteins.</title>
        <authorList>
            <person name="Yin D."/>
            <person name="Schwarz E.M."/>
            <person name="Thomas C.G."/>
            <person name="Felde R.L."/>
            <person name="Korf I.F."/>
            <person name="Cutter A.D."/>
            <person name="Schartner C.M."/>
            <person name="Ralston E.J."/>
            <person name="Meyer B.J."/>
            <person name="Haag E.S."/>
        </authorList>
    </citation>
    <scope>NUCLEOTIDE SEQUENCE [LARGE SCALE GENOMIC DNA]</scope>
    <source>
        <strain evidence="4">JU1422</strain>
    </source>
</reference>
<keyword evidence="4" id="KW-1185">Reference proteome</keyword>
<feature type="signal peptide" evidence="2">
    <location>
        <begin position="1"/>
        <end position="23"/>
    </location>
</feature>
<gene>
    <name evidence="3" type="primary">Cni-Y39B6A.5</name>
    <name evidence="3" type="synonym">Cnig_chr_V.g21659</name>
    <name evidence="3" type="ORF">B9Z55_021659</name>
</gene>
<evidence type="ECO:0000313" key="3">
    <source>
        <dbReference type="EMBL" id="PIC30412.1"/>
    </source>
</evidence>
<organism evidence="3 4">
    <name type="scientific">Caenorhabditis nigoni</name>
    <dbReference type="NCBI Taxonomy" id="1611254"/>
    <lineage>
        <taxon>Eukaryota</taxon>
        <taxon>Metazoa</taxon>
        <taxon>Ecdysozoa</taxon>
        <taxon>Nematoda</taxon>
        <taxon>Chromadorea</taxon>
        <taxon>Rhabditida</taxon>
        <taxon>Rhabditina</taxon>
        <taxon>Rhabditomorpha</taxon>
        <taxon>Rhabditoidea</taxon>
        <taxon>Rhabditidae</taxon>
        <taxon>Peloderinae</taxon>
        <taxon>Caenorhabditis</taxon>
    </lineage>
</organism>
<accession>A0A2G5TT10</accession>
<protein>
    <submittedName>
        <fullName evidence="3">Uncharacterized protein</fullName>
    </submittedName>
</protein>
<dbReference type="AlphaFoldDB" id="A0A2G5TT10"/>